<dbReference type="Proteomes" id="UP000027456">
    <property type="component" value="Unassembled WGS sequence"/>
</dbReference>
<feature type="transmembrane region" description="Helical" evidence="2">
    <location>
        <begin position="92"/>
        <end position="115"/>
    </location>
</feature>
<evidence type="ECO:0000256" key="2">
    <source>
        <dbReference type="SAM" id="Phobius"/>
    </source>
</evidence>
<evidence type="ECO:0000313" key="4">
    <source>
        <dbReference type="EMBL" id="KEP49318.1"/>
    </source>
</evidence>
<dbReference type="InterPro" id="IPR001810">
    <property type="entry name" value="F-box_dom"/>
</dbReference>
<dbReference type="STRING" id="1423351.A0A074RXH5"/>
<feature type="compositionally biased region" description="Polar residues" evidence="1">
    <location>
        <begin position="651"/>
        <end position="670"/>
    </location>
</feature>
<comment type="caution">
    <text evidence="4">The sequence shown here is derived from an EMBL/GenBank/DDBJ whole genome shotgun (WGS) entry which is preliminary data.</text>
</comment>
<dbReference type="AlphaFoldDB" id="A0A074RXH5"/>
<evidence type="ECO:0000313" key="5">
    <source>
        <dbReference type="Proteomes" id="UP000027456"/>
    </source>
</evidence>
<feature type="region of interest" description="Disordered" evidence="1">
    <location>
        <begin position="269"/>
        <end position="337"/>
    </location>
</feature>
<accession>A0A074RXH5</accession>
<reference evidence="4 5" key="1">
    <citation type="submission" date="2013-12" db="EMBL/GenBank/DDBJ databases">
        <authorList>
            <person name="Cubeta M."/>
            <person name="Pakala S."/>
            <person name="Fedorova N."/>
            <person name="Thomas E."/>
            <person name="Dean R."/>
            <person name="Jabaji S."/>
            <person name="Neate S."/>
            <person name="Toda T."/>
            <person name="Tavantzis S."/>
            <person name="Vilgalys R."/>
            <person name="Bharathan N."/>
            <person name="Pakala S."/>
            <person name="Losada L.S."/>
            <person name="Zafar N."/>
            <person name="Nierman W."/>
        </authorList>
    </citation>
    <scope>NUCLEOTIDE SEQUENCE [LARGE SCALE GENOMIC DNA]</scope>
    <source>
        <strain evidence="4 5">123E</strain>
    </source>
</reference>
<keyword evidence="5" id="KW-1185">Reference proteome</keyword>
<feature type="compositionally biased region" description="Basic residues" evidence="1">
    <location>
        <begin position="279"/>
        <end position="292"/>
    </location>
</feature>
<dbReference type="OrthoDB" id="2322499at2759"/>
<feature type="compositionally biased region" description="Basic and acidic residues" evidence="1">
    <location>
        <begin position="293"/>
        <end position="303"/>
    </location>
</feature>
<evidence type="ECO:0000259" key="3">
    <source>
        <dbReference type="PROSITE" id="PS50181"/>
    </source>
</evidence>
<feature type="region of interest" description="Disordered" evidence="1">
    <location>
        <begin position="651"/>
        <end position="692"/>
    </location>
</feature>
<sequence>MITDHSLALNALCQKGFFQMTNVKDEKNICPRTGFILTVTTNFGKKQLGGLGWCPRLPVYKMSLEGDSERSFSFHTVISTTTTTSTLTMSSFLRFAAVVAVVFSLGLMVTAIPIANIHLKPVTGTDDISRLFIKLCIEGELEVKLKALLLCVNLEDLKVKIAIVVALLKGCSDDLLKLGAGIVLDAQAKASIVACIVSIITLCVQVFATLSLKFGLAICAEIDVVIRLLLTNLGICVNGLLVLIAKDARLANAKGKRVEQIKNEEVDDPMLLDEPAAKTKSKGKGKGKGKGKAKAEPEVKSESEYGQSEDEEQPPPPKRPRTSIKPAKGPTHKKQVRGKLGGLAGLVNMPIDIFTEITTHLLPIDIISLSRSNKSFRSLLMHRSSIHIWHSAMRNVRGLPPCPPDLSEPHYLSLIFSKHCTMCGQPVRCRMDEILRVRFCVPCRDEHLVALNTIPWELHSLIHHSSKIIPSKARWGPHVDYALKEEAREVQRRHEQFEESGNELATMKWEMETKTVIRKRLEEAIAIQEFLDIIENDREQELREIKTARRRDIEDRLVTMGWDKKDMQFTYNFPARREWYALVERSRPLTERIWTNLQPKLIPILEANREARLQKEKSERQSGRRLRLVHLLNDIKKNQAPVLDIAVRAPTNSHASSSNPGALGNDSQEAGPSGATASDDVPPEAPSTNSAASSVSGIIDVVSLPPSHVILRDIFPDIVDALEWPMVKALYETDAFVDAMEENFVEHRSEIDAAIVDWKTATHARMADMLRKDQDTKGQVLTPHLIVRKDNSDPFANLSDDLKLLLRADSLFTGTAPPRGSRKIMHTYEVAAAQFGYRLAFKDGMMSKPYKPPLDMSRIRVCDEARPIARVLLSHMGLENACVAELKSAGRGYACGRCHDLRLKNWEELVSHFVEAKEVFTRVQEHADQLEALKVTYRDVHDPAMFPDRPLVKYTAIQNGNLVRACTICSRDPINHPVKGPEVKIIEHLKDVHNITEPKLGTHYSNSHYSYLHEIDSGSDIDFELGSFFTFDEPEFDGTDALFWNDLW</sequence>
<dbReference type="PROSITE" id="PS50181">
    <property type="entry name" value="FBOX"/>
    <property type="match status" value="1"/>
</dbReference>
<keyword evidence="2 4" id="KW-0812">Transmembrane</keyword>
<feature type="transmembrane region" description="Helical" evidence="2">
    <location>
        <begin position="224"/>
        <end position="245"/>
    </location>
</feature>
<dbReference type="HOGENOM" id="CLU_010790_1_0_1"/>
<organism evidence="4 5">
    <name type="scientific">Rhizoctonia solani 123E</name>
    <dbReference type="NCBI Taxonomy" id="1423351"/>
    <lineage>
        <taxon>Eukaryota</taxon>
        <taxon>Fungi</taxon>
        <taxon>Dikarya</taxon>
        <taxon>Basidiomycota</taxon>
        <taxon>Agaricomycotina</taxon>
        <taxon>Agaricomycetes</taxon>
        <taxon>Cantharellales</taxon>
        <taxon>Ceratobasidiaceae</taxon>
        <taxon>Rhizoctonia</taxon>
    </lineage>
</organism>
<evidence type="ECO:0000256" key="1">
    <source>
        <dbReference type="SAM" id="MobiDB-lite"/>
    </source>
</evidence>
<feature type="domain" description="F-box" evidence="3">
    <location>
        <begin position="343"/>
        <end position="392"/>
    </location>
</feature>
<feature type="transmembrane region" description="Helical" evidence="2">
    <location>
        <begin position="190"/>
        <end position="212"/>
    </location>
</feature>
<proteinExistence type="predicted"/>
<protein>
    <submittedName>
        <fullName evidence="4">Putative transmembrane protein</fullName>
    </submittedName>
</protein>
<dbReference type="EMBL" id="AZST01000378">
    <property type="protein sequence ID" value="KEP49318.1"/>
    <property type="molecule type" value="Genomic_DNA"/>
</dbReference>
<name>A0A074RXH5_9AGAM</name>
<gene>
    <name evidence="4" type="ORF">V565_103030</name>
</gene>
<keyword evidence="2" id="KW-0472">Membrane</keyword>
<keyword evidence="2" id="KW-1133">Transmembrane helix</keyword>